<dbReference type="Proteomes" id="UP001431313">
    <property type="component" value="Unassembled WGS sequence"/>
</dbReference>
<dbReference type="Pfam" id="PF13193">
    <property type="entry name" value="AMP-binding_C"/>
    <property type="match status" value="1"/>
</dbReference>
<dbReference type="RefSeq" id="WP_258789057.1">
    <property type="nucleotide sequence ID" value="NZ_JANUGQ010000016.1"/>
</dbReference>
<dbReference type="InterPro" id="IPR045851">
    <property type="entry name" value="AMP-bd_C_sf"/>
</dbReference>
<dbReference type="SUPFAM" id="SSF56801">
    <property type="entry name" value="Acetyl-CoA synthetase-like"/>
    <property type="match status" value="1"/>
</dbReference>
<feature type="compositionally biased region" description="Basic and acidic residues" evidence="2">
    <location>
        <begin position="9"/>
        <end position="37"/>
    </location>
</feature>
<comment type="similarity">
    <text evidence="1">Belongs to the ATP-dependent AMP-binding enzyme family.</text>
</comment>
<sequence length="502" mass="53535">MGDVTGGEMSDRERQDDRDRRDDPNRWDDPNRRDDPNRWGGGDWWPAGGRPGAVDPRATWARAGEDVVSFATLRAETGRLARDLRSYGIRPGSSVAVHGVPSFTQLWCVLALWSIGAQVVWLEQSLSAAERSALLALSTPQFVITLGERYEDAGVFVGECEVLVRRRPGGRPARTGHCLVQFSSGTTGRPKAVGRTRASLLAEVARLAPLPLPRAGERVAVLEPVAHSFALIGGVLHALTAGASVEFPVSGAPEALVAAAGRAQVVLGRPHHFAALAGAAPEVRLPLLRLAVSGGDALPEATAGAFARRHGVLVGQAYGTTETGLVAADLTGAYGPGCVGAPVPGVRTRIRGGVLQVWVPESPYPYDPQDAPPGGWLTTHDLAARDPATGALWLRGRDGRTASGAYLREIEEVLRAHRHVTEAVVLGPDPVEAHVTGPAELTGAELSAWCRRFLADQEVPRRFHVVPELVRSASGKVLRDRARLRERGWAPPPPAGRPGRCR</sequence>
<dbReference type="CDD" id="cd04433">
    <property type="entry name" value="AFD_class_I"/>
    <property type="match status" value="1"/>
</dbReference>
<dbReference type="InterPro" id="IPR042099">
    <property type="entry name" value="ANL_N_sf"/>
</dbReference>
<dbReference type="Gene3D" id="3.30.300.30">
    <property type="match status" value="1"/>
</dbReference>
<protein>
    <submittedName>
        <fullName evidence="5">Acyl--CoA ligase</fullName>
    </submittedName>
</protein>
<evidence type="ECO:0000259" key="3">
    <source>
        <dbReference type="Pfam" id="PF00501"/>
    </source>
</evidence>
<evidence type="ECO:0000313" key="6">
    <source>
        <dbReference type="Proteomes" id="UP001431313"/>
    </source>
</evidence>
<gene>
    <name evidence="5" type="ORF">NX801_19505</name>
</gene>
<reference evidence="5" key="1">
    <citation type="submission" date="2022-08" db="EMBL/GenBank/DDBJ databases">
        <authorList>
            <person name="Somphong A."/>
            <person name="Phongsopitanun W."/>
        </authorList>
    </citation>
    <scope>NUCLEOTIDE SEQUENCE</scope>
    <source>
        <strain evidence="5">LP05-1</strain>
    </source>
</reference>
<dbReference type="Gene3D" id="3.40.50.12780">
    <property type="entry name" value="N-terminal domain of ligase-like"/>
    <property type="match status" value="1"/>
</dbReference>
<evidence type="ECO:0000256" key="2">
    <source>
        <dbReference type="SAM" id="MobiDB-lite"/>
    </source>
</evidence>
<organism evidence="5 6">
    <name type="scientific">Streptomyces pyxinae</name>
    <dbReference type="NCBI Taxonomy" id="2970734"/>
    <lineage>
        <taxon>Bacteria</taxon>
        <taxon>Bacillati</taxon>
        <taxon>Actinomycetota</taxon>
        <taxon>Actinomycetes</taxon>
        <taxon>Kitasatosporales</taxon>
        <taxon>Streptomycetaceae</taxon>
        <taxon>Streptomyces</taxon>
    </lineage>
</organism>
<dbReference type="PANTHER" id="PTHR43201:SF8">
    <property type="entry name" value="ACYL-COA SYNTHETASE FAMILY MEMBER 3"/>
    <property type="match status" value="1"/>
</dbReference>
<dbReference type="InterPro" id="IPR020845">
    <property type="entry name" value="AMP-binding_CS"/>
</dbReference>
<dbReference type="InterPro" id="IPR000873">
    <property type="entry name" value="AMP-dep_synth/lig_dom"/>
</dbReference>
<keyword evidence="6" id="KW-1185">Reference proteome</keyword>
<evidence type="ECO:0000313" key="5">
    <source>
        <dbReference type="EMBL" id="MCS0637811.1"/>
    </source>
</evidence>
<proteinExistence type="inferred from homology"/>
<accession>A0ABT2CK67</accession>
<evidence type="ECO:0000256" key="1">
    <source>
        <dbReference type="ARBA" id="ARBA00006432"/>
    </source>
</evidence>
<dbReference type="EMBL" id="JANUGQ010000016">
    <property type="protein sequence ID" value="MCS0637811.1"/>
    <property type="molecule type" value="Genomic_DNA"/>
</dbReference>
<dbReference type="Pfam" id="PF00501">
    <property type="entry name" value="AMP-binding"/>
    <property type="match status" value="1"/>
</dbReference>
<feature type="domain" description="AMP-binding enzyme C-terminal" evidence="4">
    <location>
        <begin position="409"/>
        <end position="476"/>
    </location>
</feature>
<comment type="caution">
    <text evidence="5">The sequence shown here is derived from an EMBL/GenBank/DDBJ whole genome shotgun (WGS) entry which is preliminary data.</text>
</comment>
<feature type="region of interest" description="Disordered" evidence="2">
    <location>
        <begin position="1"/>
        <end position="52"/>
    </location>
</feature>
<dbReference type="PANTHER" id="PTHR43201">
    <property type="entry name" value="ACYL-COA SYNTHETASE"/>
    <property type="match status" value="1"/>
</dbReference>
<dbReference type="GO" id="GO:0016874">
    <property type="term" value="F:ligase activity"/>
    <property type="evidence" value="ECO:0007669"/>
    <property type="project" value="UniProtKB-KW"/>
</dbReference>
<dbReference type="PROSITE" id="PS00455">
    <property type="entry name" value="AMP_BINDING"/>
    <property type="match status" value="1"/>
</dbReference>
<evidence type="ECO:0000259" key="4">
    <source>
        <dbReference type="Pfam" id="PF13193"/>
    </source>
</evidence>
<name>A0ABT2CK67_9ACTN</name>
<dbReference type="InterPro" id="IPR025110">
    <property type="entry name" value="AMP-bd_C"/>
</dbReference>
<keyword evidence="5" id="KW-0436">Ligase</keyword>
<feature type="domain" description="AMP-dependent synthetase/ligase" evidence="3">
    <location>
        <begin position="64"/>
        <end position="351"/>
    </location>
</feature>